<gene>
    <name evidence="10" type="primary">pdxT</name>
    <name evidence="14" type="ORF">RASY3_03055</name>
    <name evidence="13" type="ORF">RASY3_18320</name>
</gene>
<dbReference type="OrthoDB" id="9810320at2"/>
<dbReference type="GO" id="GO:0004359">
    <property type="term" value="F:glutaminase activity"/>
    <property type="evidence" value="ECO:0007669"/>
    <property type="project" value="UniProtKB-UniRule"/>
</dbReference>
<dbReference type="Pfam" id="PF01174">
    <property type="entry name" value="SNO"/>
    <property type="match status" value="1"/>
</dbReference>
<evidence type="ECO:0000313" key="14">
    <source>
        <dbReference type="EMBL" id="EXM40728.1"/>
    </source>
</evidence>
<evidence type="ECO:0000256" key="11">
    <source>
        <dbReference type="PIRSR" id="PIRSR005639-1"/>
    </source>
</evidence>
<sequence length="188" mass="20928">MRIGVLALQGAFAEHIAKLKQTGVDAFEIRQLKDISEHFDGLILPGGESTAMRKLLGDLHLYGPLKEMIQNGLPVFGTCAGMILLAKEIEGEPPCFGTLDITVKRNAYGRQLGSFRCISEFAGKETEMPFIRAPYAERAGDKVVVLSEHEDKIVAVQQENQLATAFHPELTDDTAVYEYFIRMIESRR</sequence>
<dbReference type="CDD" id="cd01749">
    <property type="entry name" value="GATase1_PB"/>
    <property type="match status" value="1"/>
</dbReference>
<dbReference type="PANTHER" id="PTHR31559:SF0">
    <property type="entry name" value="PYRIDOXAL 5'-PHOSPHATE SYNTHASE SUBUNIT SNO1-RELATED"/>
    <property type="match status" value="1"/>
</dbReference>
<dbReference type="InterPro" id="IPR021196">
    <property type="entry name" value="PdxT/SNO_CS"/>
</dbReference>
<comment type="subunit">
    <text evidence="9 10">In the presence of PdxS, forms a dodecamer of heterodimers. Only shows activity in the heterodimer.</text>
</comment>
<dbReference type="PANTHER" id="PTHR31559">
    <property type="entry name" value="PYRIDOXAL 5'-PHOSPHATE SYNTHASE SUBUNIT SNO"/>
    <property type="match status" value="1"/>
</dbReference>
<protein>
    <recommendedName>
        <fullName evidence="10">Pyridoxal 5'-phosphate synthase subunit PdxT</fullName>
        <ecNumber evidence="10">4.3.3.6</ecNumber>
    </recommendedName>
    <alternativeName>
        <fullName evidence="10">Pdx2</fullName>
    </alternativeName>
    <alternativeName>
        <fullName evidence="10">Pyridoxal 5'-phosphate synthase glutaminase subunit</fullName>
        <ecNumber evidence="10">3.5.1.2</ecNumber>
    </alternativeName>
</protein>
<keyword evidence="3 10" id="KW-0663">Pyridoxal phosphate</keyword>
<dbReference type="GO" id="GO:0042823">
    <property type="term" value="P:pyridoxal phosphate biosynthetic process"/>
    <property type="evidence" value="ECO:0007669"/>
    <property type="project" value="UniProtKB-UniRule"/>
</dbReference>
<keyword evidence="5 10" id="KW-0456">Lyase</keyword>
<keyword evidence="4 10" id="KW-0315">Glutamine amidotransferase</keyword>
<dbReference type="InterPro" id="IPR002161">
    <property type="entry name" value="PdxT/SNO"/>
</dbReference>
<keyword evidence="2 10" id="KW-0378">Hydrolase</keyword>
<reference evidence="14 15" key="1">
    <citation type="submission" date="2013-06" db="EMBL/GenBank/DDBJ databases">
        <title>Rumen cellulosomics: divergent fiber-degrading strategies revealed by comparative genome-wide analysis of six Ruminococcal strains.</title>
        <authorList>
            <person name="Dassa B."/>
            <person name="Borovok I."/>
            <person name="Lamed R."/>
            <person name="Flint H."/>
            <person name="Yeoman C.J."/>
            <person name="White B."/>
            <person name="Bayer E.A."/>
        </authorList>
    </citation>
    <scope>NUCLEOTIDE SEQUENCE [LARGE SCALE GENOMIC DNA]</scope>
    <source>
        <strain evidence="14 15">SY3</strain>
    </source>
</reference>
<dbReference type="Proteomes" id="UP000021369">
    <property type="component" value="Unassembled WGS sequence"/>
</dbReference>
<comment type="function">
    <text evidence="8 10">Catalyzes the hydrolysis of glutamine to glutamate and ammonia as part of the biosynthesis of pyridoxal 5'-phosphate. The resulting ammonia molecule is channeled to the active site of PdxS.</text>
</comment>
<dbReference type="InterPro" id="IPR029062">
    <property type="entry name" value="Class_I_gatase-like"/>
</dbReference>
<evidence type="ECO:0000256" key="4">
    <source>
        <dbReference type="ARBA" id="ARBA00022962"/>
    </source>
</evidence>
<evidence type="ECO:0000256" key="6">
    <source>
        <dbReference type="ARBA" id="ARBA00047992"/>
    </source>
</evidence>
<feature type="binding site" evidence="10 12">
    <location>
        <position position="105"/>
    </location>
    <ligand>
        <name>L-glutamine</name>
        <dbReference type="ChEBI" id="CHEBI:58359"/>
    </ligand>
</feature>
<accession>A0A011W1J5</accession>
<evidence type="ECO:0000256" key="2">
    <source>
        <dbReference type="ARBA" id="ARBA00022801"/>
    </source>
</evidence>
<evidence type="ECO:0000256" key="3">
    <source>
        <dbReference type="ARBA" id="ARBA00022898"/>
    </source>
</evidence>
<evidence type="ECO:0000256" key="9">
    <source>
        <dbReference type="ARBA" id="ARBA00064749"/>
    </source>
</evidence>
<dbReference type="GO" id="GO:0006543">
    <property type="term" value="P:L-glutamine catabolic process"/>
    <property type="evidence" value="ECO:0007669"/>
    <property type="project" value="UniProtKB-UniRule"/>
</dbReference>
<dbReference type="PATRIC" id="fig|1341156.4.peg.323"/>
<dbReference type="EC" id="4.3.3.6" evidence="10"/>
<dbReference type="FunFam" id="3.40.50.880:FF:000010">
    <property type="entry name" value="uncharacterized protein LOC100176842 isoform X2"/>
    <property type="match status" value="1"/>
</dbReference>
<dbReference type="GO" id="GO:0005829">
    <property type="term" value="C:cytosol"/>
    <property type="evidence" value="ECO:0007669"/>
    <property type="project" value="TreeGrafter"/>
</dbReference>
<dbReference type="EMBL" id="JEOB01000001">
    <property type="protein sequence ID" value="EXM40728.1"/>
    <property type="molecule type" value="Genomic_DNA"/>
</dbReference>
<dbReference type="EMBL" id="JEOB01000004">
    <property type="protein sequence ID" value="EXM38200.1"/>
    <property type="molecule type" value="Genomic_DNA"/>
</dbReference>
<dbReference type="GO" id="GO:1903600">
    <property type="term" value="C:glutaminase complex"/>
    <property type="evidence" value="ECO:0007669"/>
    <property type="project" value="TreeGrafter"/>
</dbReference>
<evidence type="ECO:0000256" key="1">
    <source>
        <dbReference type="ARBA" id="ARBA00008345"/>
    </source>
</evidence>
<keyword evidence="15" id="KW-1185">Reference proteome</keyword>
<comment type="catalytic activity">
    <reaction evidence="7 10">
        <text>L-glutamine + H2O = L-glutamate + NH4(+)</text>
        <dbReference type="Rhea" id="RHEA:15889"/>
        <dbReference type="ChEBI" id="CHEBI:15377"/>
        <dbReference type="ChEBI" id="CHEBI:28938"/>
        <dbReference type="ChEBI" id="CHEBI:29985"/>
        <dbReference type="ChEBI" id="CHEBI:58359"/>
        <dbReference type="EC" id="3.5.1.2"/>
    </reaction>
</comment>
<dbReference type="HAMAP" id="MF_01615">
    <property type="entry name" value="PdxT"/>
    <property type="match status" value="1"/>
</dbReference>
<dbReference type="EC" id="3.5.1.2" evidence="10"/>
<dbReference type="PROSITE" id="PS51273">
    <property type="entry name" value="GATASE_TYPE_1"/>
    <property type="match status" value="1"/>
</dbReference>
<dbReference type="GO" id="GO:0016740">
    <property type="term" value="F:transferase activity"/>
    <property type="evidence" value="ECO:0007669"/>
    <property type="project" value="UniProtKB-KW"/>
</dbReference>
<comment type="similarity">
    <text evidence="1 10">Belongs to the glutaminase PdxT/SNO family.</text>
</comment>
<organism evidence="14 15">
    <name type="scientific">Ruminococcus albus SY3</name>
    <dbReference type="NCBI Taxonomy" id="1341156"/>
    <lineage>
        <taxon>Bacteria</taxon>
        <taxon>Bacillati</taxon>
        <taxon>Bacillota</taxon>
        <taxon>Clostridia</taxon>
        <taxon>Eubacteriales</taxon>
        <taxon>Oscillospiraceae</taxon>
        <taxon>Ruminococcus</taxon>
    </lineage>
</organism>
<evidence type="ECO:0000313" key="13">
    <source>
        <dbReference type="EMBL" id="EXM38200.1"/>
    </source>
</evidence>
<evidence type="ECO:0000256" key="7">
    <source>
        <dbReference type="ARBA" id="ARBA00049534"/>
    </source>
</evidence>
<feature type="active site" description="Charge relay system" evidence="10 11">
    <location>
        <position position="169"/>
    </location>
</feature>
<proteinExistence type="inferred from homology"/>
<evidence type="ECO:0000256" key="12">
    <source>
        <dbReference type="PIRSR" id="PIRSR005639-2"/>
    </source>
</evidence>
<feature type="active site" description="Charge relay system" evidence="10 11">
    <location>
        <position position="167"/>
    </location>
</feature>
<dbReference type="UniPathway" id="UPA00245"/>
<comment type="pathway">
    <text evidence="10">Cofactor biosynthesis; pyridoxal 5'-phosphate biosynthesis.</text>
</comment>
<comment type="catalytic activity">
    <reaction evidence="6 10">
        <text>aldehydo-D-ribose 5-phosphate + D-glyceraldehyde 3-phosphate + L-glutamine = pyridoxal 5'-phosphate + L-glutamate + phosphate + 3 H2O + H(+)</text>
        <dbReference type="Rhea" id="RHEA:31507"/>
        <dbReference type="ChEBI" id="CHEBI:15377"/>
        <dbReference type="ChEBI" id="CHEBI:15378"/>
        <dbReference type="ChEBI" id="CHEBI:29985"/>
        <dbReference type="ChEBI" id="CHEBI:43474"/>
        <dbReference type="ChEBI" id="CHEBI:58273"/>
        <dbReference type="ChEBI" id="CHEBI:58359"/>
        <dbReference type="ChEBI" id="CHEBI:59776"/>
        <dbReference type="ChEBI" id="CHEBI:597326"/>
        <dbReference type="EC" id="4.3.3.6"/>
    </reaction>
</comment>
<evidence type="ECO:0000256" key="5">
    <source>
        <dbReference type="ARBA" id="ARBA00023239"/>
    </source>
</evidence>
<evidence type="ECO:0000256" key="10">
    <source>
        <dbReference type="HAMAP-Rule" id="MF_01615"/>
    </source>
</evidence>
<evidence type="ECO:0000256" key="8">
    <source>
        <dbReference type="ARBA" id="ARBA00054599"/>
    </source>
</evidence>
<dbReference type="PROSITE" id="PS51130">
    <property type="entry name" value="PDXT_SNO_2"/>
    <property type="match status" value="1"/>
</dbReference>
<dbReference type="GO" id="GO:0008614">
    <property type="term" value="P:pyridoxine metabolic process"/>
    <property type="evidence" value="ECO:0007669"/>
    <property type="project" value="TreeGrafter"/>
</dbReference>
<dbReference type="PROSITE" id="PS01236">
    <property type="entry name" value="PDXT_SNO_1"/>
    <property type="match status" value="1"/>
</dbReference>
<dbReference type="SUPFAM" id="SSF52317">
    <property type="entry name" value="Class I glutamine amidotransferase-like"/>
    <property type="match status" value="1"/>
</dbReference>
<dbReference type="PIRSF" id="PIRSF005639">
    <property type="entry name" value="Glut_amidoT_SNO"/>
    <property type="match status" value="1"/>
</dbReference>
<feature type="binding site" evidence="10 12">
    <location>
        <begin position="47"/>
        <end position="49"/>
    </location>
    <ligand>
        <name>L-glutamine</name>
        <dbReference type="ChEBI" id="CHEBI:58359"/>
    </ligand>
</feature>
<name>A0A011W1J5_RUMAL</name>
<evidence type="ECO:0000313" key="15">
    <source>
        <dbReference type="Proteomes" id="UP000021369"/>
    </source>
</evidence>
<dbReference type="Gene3D" id="3.40.50.880">
    <property type="match status" value="1"/>
</dbReference>
<keyword evidence="14" id="KW-0808">Transferase</keyword>
<feature type="active site" description="Nucleophile" evidence="10 11">
    <location>
        <position position="79"/>
    </location>
</feature>
<feature type="binding site" evidence="10 12">
    <location>
        <begin position="131"/>
        <end position="132"/>
    </location>
    <ligand>
        <name>L-glutamine</name>
        <dbReference type="ChEBI" id="CHEBI:58359"/>
    </ligand>
</feature>
<comment type="caution">
    <text evidence="14">The sequence shown here is derived from an EMBL/GenBank/DDBJ whole genome shotgun (WGS) entry which is preliminary data.</text>
</comment>
<dbReference type="AlphaFoldDB" id="A0A011W1J5"/>
<dbReference type="GO" id="GO:0036381">
    <property type="term" value="F:pyridoxal 5'-phosphate synthase (glutamine hydrolysing) activity"/>
    <property type="evidence" value="ECO:0007669"/>
    <property type="project" value="UniProtKB-UniRule"/>
</dbReference>
<dbReference type="RefSeq" id="WP_037284982.1">
    <property type="nucleotide sequence ID" value="NZ_JEOB01000001.1"/>
</dbReference>
<dbReference type="NCBIfam" id="TIGR03800">
    <property type="entry name" value="PLP_synth_Pdx2"/>
    <property type="match status" value="1"/>
</dbReference>